<gene>
    <name evidence="4" type="ORF">GRX03_09180</name>
</gene>
<accession>A0A6B0T1F2</accession>
<dbReference type="SMART" id="SM00116">
    <property type="entry name" value="CBS"/>
    <property type="match status" value="2"/>
</dbReference>
<dbReference type="SUPFAM" id="SSF54631">
    <property type="entry name" value="CBS-domain pair"/>
    <property type="match status" value="1"/>
</dbReference>
<comment type="caution">
    <text evidence="4">The sequence shown here is derived from an EMBL/GenBank/DDBJ whole genome shotgun (WGS) entry which is preliminary data.</text>
</comment>
<keyword evidence="1 2" id="KW-0129">CBS domain</keyword>
<dbReference type="AlphaFoldDB" id="A0A6B0T1F2"/>
<dbReference type="OrthoDB" id="8919at2157"/>
<dbReference type="InterPro" id="IPR051257">
    <property type="entry name" value="Diverse_CBS-Domain"/>
</dbReference>
<feature type="domain" description="CBS" evidence="3">
    <location>
        <begin position="75"/>
        <end position="131"/>
    </location>
</feature>
<protein>
    <submittedName>
        <fullName evidence="4">CBS domain-containing protein</fullName>
    </submittedName>
</protein>
<keyword evidence="5" id="KW-1185">Reference proteome</keyword>
<evidence type="ECO:0000256" key="2">
    <source>
        <dbReference type="PROSITE-ProRule" id="PRU00703"/>
    </source>
</evidence>
<dbReference type="PANTHER" id="PTHR43080:SF2">
    <property type="entry name" value="CBS DOMAIN-CONTAINING PROTEIN"/>
    <property type="match status" value="1"/>
</dbReference>
<sequence length="145" mass="15669">MSEKETPVEEIMSSPVATVTSDTTITEAAQVLREKSIGSLVVGDEIIEGIVTETDVVGAVSEGLDLDSTAVEEIMTDPVVTVRPNEPVYVAGERMGHNAVKKLPVTEDGEPVGIVTTTDLAHFFPRNRITMASRPERDVREGEFE</sequence>
<evidence type="ECO:0000259" key="3">
    <source>
        <dbReference type="PROSITE" id="PS51371"/>
    </source>
</evidence>
<reference evidence="4 5" key="1">
    <citation type="submission" date="2019-12" db="EMBL/GenBank/DDBJ databases">
        <title>Isolation and characterization of three novel carbon monoxide-oxidizing members of Halobacteria from salione crusts and soils.</title>
        <authorList>
            <person name="Myers M.R."/>
            <person name="King G.M."/>
        </authorList>
    </citation>
    <scope>NUCLEOTIDE SEQUENCE [LARGE SCALE GENOMIC DNA]</scope>
    <source>
        <strain evidence="4 5">WSH3</strain>
    </source>
</reference>
<dbReference type="Gene3D" id="3.10.580.10">
    <property type="entry name" value="CBS-domain"/>
    <property type="match status" value="1"/>
</dbReference>
<evidence type="ECO:0000313" key="4">
    <source>
        <dbReference type="EMBL" id="MXR51775.1"/>
    </source>
</evidence>
<dbReference type="RefSeq" id="WP_159763906.1">
    <property type="nucleotide sequence ID" value="NZ_WUUT01000003.1"/>
</dbReference>
<evidence type="ECO:0000256" key="1">
    <source>
        <dbReference type="ARBA" id="ARBA00023122"/>
    </source>
</evidence>
<dbReference type="PROSITE" id="PS51371">
    <property type="entry name" value="CBS"/>
    <property type="match status" value="2"/>
</dbReference>
<dbReference type="InterPro" id="IPR000644">
    <property type="entry name" value="CBS_dom"/>
</dbReference>
<proteinExistence type="predicted"/>
<name>A0A6B0T1F2_9EURY</name>
<dbReference type="Pfam" id="PF00571">
    <property type="entry name" value="CBS"/>
    <property type="match status" value="2"/>
</dbReference>
<dbReference type="CDD" id="cd09836">
    <property type="entry name" value="CBS_pair_arch"/>
    <property type="match status" value="1"/>
</dbReference>
<dbReference type="PANTHER" id="PTHR43080">
    <property type="entry name" value="CBS DOMAIN-CONTAINING PROTEIN CBSX3, MITOCHONDRIAL"/>
    <property type="match status" value="1"/>
</dbReference>
<dbReference type="Proteomes" id="UP000466535">
    <property type="component" value="Unassembled WGS sequence"/>
</dbReference>
<dbReference type="EMBL" id="WUUT01000003">
    <property type="protein sequence ID" value="MXR51775.1"/>
    <property type="molecule type" value="Genomic_DNA"/>
</dbReference>
<organism evidence="4 5">
    <name type="scientific">Halovenus carboxidivorans</name>
    <dbReference type="NCBI Taxonomy" id="2692199"/>
    <lineage>
        <taxon>Archaea</taxon>
        <taxon>Methanobacteriati</taxon>
        <taxon>Methanobacteriota</taxon>
        <taxon>Stenosarchaea group</taxon>
        <taxon>Halobacteria</taxon>
        <taxon>Halobacteriales</taxon>
        <taxon>Haloarculaceae</taxon>
        <taxon>Halovenus</taxon>
    </lineage>
</organism>
<evidence type="ECO:0000313" key="5">
    <source>
        <dbReference type="Proteomes" id="UP000466535"/>
    </source>
</evidence>
<dbReference type="InterPro" id="IPR046342">
    <property type="entry name" value="CBS_dom_sf"/>
</dbReference>
<feature type="domain" description="CBS" evidence="3">
    <location>
        <begin position="12"/>
        <end position="66"/>
    </location>
</feature>